<evidence type="ECO:0000313" key="3">
    <source>
        <dbReference type="EMBL" id="KAK1728265.1"/>
    </source>
</evidence>
<proteinExistence type="predicted"/>
<feature type="chain" id="PRO_5041994462" description="Secreted protein" evidence="2">
    <location>
        <begin position="16"/>
        <end position="193"/>
    </location>
</feature>
<dbReference type="GeneID" id="85399173"/>
<evidence type="ECO:0000313" key="4">
    <source>
        <dbReference type="Proteomes" id="UP001244207"/>
    </source>
</evidence>
<sequence length="193" mass="21331">MKSIIVAAAISGALASLNCTATADVKTYCCPDIKSELVKTGPAGALIMMGCAADNTNKNWYWNYNGLYTAYSTQFKDCYLNTIPFNDLKGKPNQTLTNPTSAPSYAWARKSLANNTFPDHIVLPDCKDDTYVLDLTRGKSGPLDKCNPNCVSQNKFPANTYFGDRQKETNMASNFPRPNPSPGWPWVRRGRRV</sequence>
<evidence type="ECO:0008006" key="5">
    <source>
        <dbReference type="Google" id="ProtNLM"/>
    </source>
</evidence>
<organism evidence="3 4">
    <name type="scientific">Glomerella acutata</name>
    <name type="common">Colletotrichum acutatum</name>
    <dbReference type="NCBI Taxonomy" id="27357"/>
    <lineage>
        <taxon>Eukaryota</taxon>
        <taxon>Fungi</taxon>
        <taxon>Dikarya</taxon>
        <taxon>Ascomycota</taxon>
        <taxon>Pezizomycotina</taxon>
        <taxon>Sordariomycetes</taxon>
        <taxon>Hypocreomycetidae</taxon>
        <taxon>Glomerellales</taxon>
        <taxon>Glomerellaceae</taxon>
        <taxon>Colletotrichum</taxon>
        <taxon>Colletotrichum acutatum species complex</taxon>
    </lineage>
</organism>
<protein>
    <recommendedName>
        <fullName evidence="5">Secreted protein</fullName>
    </recommendedName>
</protein>
<gene>
    <name evidence="3" type="ORF">BDZ83DRAFT_767034</name>
</gene>
<accession>A0AAD8XJY2</accession>
<dbReference type="EMBL" id="JAHMHS010000018">
    <property type="protein sequence ID" value="KAK1728265.1"/>
    <property type="molecule type" value="Genomic_DNA"/>
</dbReference>
<comment type="caution">
    <text evidence="3">The sequence shown here is derived from an EMBL/GenBank/DDBJ whole genome shotgun (WGS) entry which is preliminary data.</text>
</comment>
<dbReference type="RefSeq" id="XP_060368320.1">
    <property type="nucleotide sequence ID" value="XM_060515275.1"/>
</dbReference>
<dbReference type="AlphaFoldDB" id="A0AAD8XJY2"/>
<reference evidence="3" key="1">
    <citation type="submission" date="2021-12" db="EMBL/GenBank/DDBJ databases">
        <title>Comparative genomics, transcriptomics and evolutionary studies reveal genomic signatures of adaptation to plant cell wall in hemibiotrophic fungi.</title>
        <authorList>
            <consortium name="DOE Joint Genome Institute"/>
            <person name="Baroncelli R."/>
            <person name="Diaz J.F."/>
            <person name="Benocci T."/>
            <person name="Peng M."/>
            <person name="Battaglia E."/>
            <person name="Haridas S."/>
            <person name="Andreopoulos W."/>
            <person name="Labutti K."/>
            <person name="Pangilinan J."/>
            <person name="Floch G.L."/>
            <person name="Makela M.R."/>
            <person name="Henrissat B."/>
            <person name="Grigoriev I.V."/>
            <person name="Crouch J.A."/>
            <person name="De Vries R.P."/>
            <person name="Sukno S.A."/>
            <person name="Thon M.R."/>
        </authorList>
    </citation>
    <scope>NUCLEOTIDE SEQUENCE</scope>
    <source>
        <strain evidence="3">CBS 112980</strain>
    </source>
</reference>
<name>A0AAD8XJY2_GLOAC</name>
<feature type="signal peptide" evidence="2">
    <location>
        <begin position="1"/>
        <end position="15"/>
    </location>
</feature>
<keyword evidence="4" id="KW-1185">Reference proteome</keyword>
<keyword evidence="2" id="KW-0732">Signal</keyword>
<feature type="region of interest" description="Disordered" evidence="1">
    <location>
        <begin position="170"/>
        <end position="193"/>
    </location>
</feature>
<evidence type="ECO:0000256" key="1">
    <source>
        <dbReference type="SAM" id="MobiDB-lite"/>
    </source>
</evidence>
<evidence type="ECO:0000256" key="2">
    <source>
        <dbReference type="SAM" id="SignalP"/>
    </source>
</evidence>
<dbReference type="Proteomes" id="UP001244207">
    <property type="component" value="Unassembled WGS sequence"/>
</dbReference>